<dbReference type="EMBL" id="BOOK01000010">
    <property type="protein sequence ID" value="GIH99792.1"/>
    <property type="molecule type" value="Genomic_DNA"/>
</dbReference>
<evidence type="ECO:0000313" key="2">
    <source>
        <dbReference type="EMBL" id="GIH99792.1"/>
    </source>
</evidence>
<evidence type="ECO:0000313" key="3">
    <source>
        <dbReference type="Proteomes" id="UP000634476"/>
    </source>
</evidence>
<reference evidence="2" key="1">
    <citation type="submission" date="2021-01" db="EMBL/GenBank/DDBJ databases">
        <title>Whole genome shotgun sequence of Planobispora takensis NBRC 109077.</title>
        <authorList>
            <person name="Komaki H."/>
            <person name="Tamura T."/>
        </authorList>
    </citation>
    <scope>NUCLEOTIDE SEQUENCE</scope>
    <source>
        <strain evidence="2">NBRC 109077</strain>
    </source>
</reference>
<comment type="caution">
    <text evidence="2">The sequence shown here is derived from an EMBL/GenBank/DDBJ whole genome shotgun (WGS) entry which is preliminary data.</text>
</comment>
<feature type="region of interest" description="Disordered" evidence="1">
    <location>
        <begin position="77"/>
        <end position="184"/>
    </location>
</feature>
<proteinExistence type="predicted"/>
<protein>
    <submittedName>
        <fullName evidence="2">Uncharacterized protein</fullName>
    </submittedName>
</protein>
<sequence length="184" mass="18944">MLWWSLAVLAMDDYWSGTAVVTPDSVIVSEHNVMDHWNQGIAVYDRASRKPLGYAYPGANFMSFTPDASGRHLLVGRGGPGDTPAGLWPGTGAPPTPAGPSYELVRVDLRPPVAAAPTPSPPALPRGAAESRSPAAGGLGRRTRTVRARLVAAGPDGGSGRGRVSPPGRPRGPGPGRRSAAGSP</sequence>
<name>A0A8J3SVY8_9ACTN</name>
<evidence type="ECO:0000256" key="1">
    <source>
        <dbReference type="SAM" id="MobiDB-lite"/>
    </source>
</evidence>
<keyword evidence="3" id="KW-1185">Reference proteome</keyword>
<dbReference type="AlphaFoldDB" id="A0A8J3SVY8"/>
<organism evidence="2 3">
    <name type="scientific">Planobispora takensis</name>
    <dbReference type="NCBI Taxonomy" id="1367882"/>
    <lineage>
        <taxon>Bacteria</taxon>
        <taxon>Bacillati</taxon>
        <taxon>Actinomycetota</taxon>
        <taxon>Actinomycetes</taxon>
        <taxon>Streptosporangiales</taxon>
        <taxon>Streptosporangiaceae</taxon>
        <taxon>Planobispora</taxon>
    </lineage>
</organism>
<dbReference type="Proteomes" id="UP000634476">
    <property type="component" value="Unassembled WGS sequence"/>
</dbReference>
<gene>
    <name evidence="2" type="ORF">Pta02_18010</name>
</gene>
<accession>A0A8J3SVY8</accession>